<dbReference type="PANTHER" id="PTHR34570:SF20">
    <property type="entry name" value="MYB-CC TYPE TRANSCRIPTION FACTOR LHEQLE-CONTAINING DOMAIN-CONTAINING PROTEIN"/>
    <property type="match status" value="1"/>
</dbReference>
<dbReference type="Proteomes" id="UP001497516">
    <property type="component" value="Chromosome 4"/>
</dbReference>
<evidence type="ECO:0000313" key="2">
    <source>
        <dbReference type="EMBL" id="CAL1382338.1"/>
    </source>
</evidence>
<feature type="compositionally biased region" description="Basic and acidic residues" evidence="1">
    <location>
        <begin position="152"/>
        <end position="164"/>
    </location>
</feature>
<gene>
    <name evidence="2" type="ORF">LTRI10_LOCUS23666</name>
</gene>
<feature type="compositionally biased region" description="Low complexity" evidence="1">
    <location>
        <begin position="56"/>
        <end position="67"/>
    </location>
</feature>
<protein>
    <submittedName>
        <fullName evidence="2">Uncharacterized protein</fullName>
    </submittedName>
</protein>
<name>A0AAV2E8Q0_9ROSI</name>
<dbReference type="EMBL" id="OZ034817">
    <property type="protein sequence ID" value="CAL1382338.1"/>
    <property type="molecule type" value="Genomic_DNA"/>
</dbReference>
<dbReference type="PANTHER" id="PTHR34570">
    <property type="entry name" value="OS03G0593100 PROTEIN"/>
    <property type="match status" value="1"/>
</dbReference>
<feature type="compositionally biased region" description="Low complexity" evidence="1">
    <location>
        <begin position="134"/>
        <end position="151"/>
    </location>
</feature>
<feature type="compositionally biased region" description="Low complexity" evidence="1">
    <location>
        <begin position="104"/>
        <end position="127"/>
    </location>
</feature>
<evidence type="ECO:0000313" key="3">
    <source>
        <dbReference type="Proteomes" id="UP001497516"/>
    </source>
</evidence>
<proteinExistence type="predicted"/>
<reference evidence="2 3" key="1">
    <citation type="submission" date="2024-04" db="EMBL/GenBank/DDBJ databases">
        <authorList>
            <person name="Fracassetti M."/>
        </authorList>
    </citation>
    <scope>NUCLEOTIDE SEQUENCE [LARGE SCALE GENOMIC DNA]</scope>
</reference>
<accession>A0AAV2E8Q0</accession>
<dbReference type="AlphaFoldDB" id="A0AAV2E8Q0"/>
<evidence type="ECO:0000256" key="1">
    <source>
        <dbReference type="SAM" id="MobiDB-lite"/>
    </source>
</evidence>
<sequence>MGRQIGDSSTMVNSSIALLQERFKELQRVKEKRQEKELLKLFSESSERNTTPPTPSGSSSPSSSSSSRPLERDSYASNLPTTTPRDRAPAFSNRRPTASPPAAPSLLSLGLHSSSETQQQYYSSYDHQSLRNNQASFWSGGTSSSSSQRSTAFEHSDVDTSLHL</sequence>
<feature type="region of interest" description="Disordered" evidence="1">
    <location>
        <begin position="40"/>
        <end position="164"/>
    </location>
</feature>
<organism evidence="2 3">
    <name type="scientific">Linum trigynum</name>
    <dbReference type="NCBI Taxonomy" id="586398"/>
    <lineage>
        <taxon>Eukaryota</taxon>
        <taxon>Viridiplantae</taxon>
        <taxon>Streptophyta</taxon>
        <taxon>Embryophyta</taxon>
        <taxon>Tracheophyta</taxon>
        <taxon>Spermatophyta</taxon>
        <taxon>Magnoliopsida</taxon>
        <taxon>eudicotyledons</taxon>
        <taxon>Gunneridae</taxon>
        <taxon>Pentapetalae</taxon>
        <taxon>rosids</taxon>
        <taxon>fabids</taxon>
        <taxon>Malpighiales</taxon>
        <taxon>Linaceae</taxon>
        <taxon>Linum</taxon>
    </lineage>
</organism>
<keyword evidence="3" id="KW-1185">Reference proteome</keyword>